<evidence type="ECO:0000256" key="9">
    <source>
        <dbReference type="ARBA" id="ARBA00022576"/>
    </source>
</evidence>
<evidence type="ECO:0000256" key="14">
    <source>
        <dbReference type="ARBA" id="ARBA00048212"/>
    </source>
</evidence>
<gene>
    <name evidence="18" type="ORF">J2D77_09810</name>
</gene>
<comment type="pathway">
    <text evidence="5">Amino-acid biosynthesis; L-leucine biosynthesis; L-leucine from 3-methyl-2-oxobutanoate: step 4/4.</text>
</comment>
<evidence type="ECO:0000256" key="11">
    <source>
        <dbReference type="ARBA" id="ARBA00022679"/>
    </source>
</evidence>
<dbReference type="PANTHER" id="PTHR11825">
    <property type="entry name" value="SUBGROUP IIII AMINOTRANSFERASE"/>
    <property type="match status" value="1"/>
</dbReference>
<evidence type="ECO:0000256" key="15">
    <source>
        <dbReference type="ARBA" id="ARBA00048798"/>
    </source>
</evidence>
<dbReference type="EMBL" id="JAFVMH010000004">
    <property type="protein sequence ID" value="MBO1325443.1"/>
    <property type="molecule type" value="Genomic_DNA"/>
</dbReference>
<dbReference type="AlphaFoldDB" id="A0A939HPA3"/>
<dbReference type="InterPro" id="IPR043132">
    <property type="entry name" value="BCAT-like_C"/>
</dbReference>
<sequence length="371" mass="40350">MTTAPDTALETAFKITRKTDGISAVERERLVADPGFGRAFTDHMAVITYTEGRGWHSPEILPRQPLMLDPAASVLHYAQEIFEGMKAYRAPDGGILLFRPEANARRFQKSAERMAMAQLPEDLFLEAVDQLVTIDQAWVPKPEVGTLYIRPFMIATEAALGVKPSAEFKFIVIACAAGEYFSSDAGAVSVWVEENSVRASRGGTGIAKCGGNYAASLTAQMEGKAHGCHQVLFLDAEERRWLEEMGGMNVMMVFEDGTLVTPPLDTGTILHGITRDSLLTLARDNGLTVKEERYAIDQLYADAAAGRLKEVFACGTAAVVTPIGTFKSGKGDCTIGDGRSTGPVTAKLRQTLCDIQFGRTNDPHDWVKRVV</sequence>
<dbReference type="Proteomes" id="UP000664073">
    <property type="component" value="Unassembled WGS sequence"/>
</dbReference>
<evidence type="ECO:0000256" key="8">
    <source>
        <dbReference type="ARBA" id="ARBA00014472"/>
    </source>
</evidence>
<comment type="pathway">
    <text evidence="3">Amino-acid biosynthesis; L-isoleucine biosynthesis; L-isoleucine from 2-oxobutanoate: step 4/4.</text>
</comment>
<dbReference type="InterPro" id="IPR043131">
    <property type="entry name" value="BCAT-like_N"/>
</dbReference>
<dbReference type="GO" id="GO:0008652">
    <property type="term" value="P:amino acid biosynthetic process"/>
    <property type="evidence" value="ECO:0007669"/>
    <property type="project" value="UniProtKB-KW"/>
</dbReference>
<keyword evidence="19" id="KW-1185">Reference proteome</keyword>
<dbReference type="Pfam" id="PF01063">
    <property type="entry name" value="Aminotran_4"/>
    <property type="match status" value="1"/>
</dbReference>
<dbReference type="CDD" id="cd01557">
    <property type="entry name" value="BCAT_beta_family"/>
    <property type="match status" value="1"/>
</dbReference>
<evidence type="ECO:0000256" key="16">
    <source>
        <dbReference type="ARBA" id="ARBA00049229"/>
    </source>
</evidence>
<dbReference type="InterPro" id="IPR036038">
    <property type="entry name" value="Aminotransferase-like"/>
</dbReference>
<dbReference type="SUPFAM" id="SSF56752">
    <property type="entry name" value="D-aminoacid aminotransferase-like PLP-dependent enzymes"/>
    <property type="match status" value="1"/>
</dbReference>
<dbReference type="EC" id="2.6.1.42" evidence="7"/>
<dbReference type="InterPro" id="IPR033939">
    <property type="entry name" value="BCAT_family"/>
</dbReference>
<evidence type="ECO:0000256" key="1">
    <source>
        <dbReference type="ARBA" id="ARBA00001933"/>
    </source>
</evidence>
<dbReference type="PANTHER" id="PTHR11825:SF44">
    <property type="entry name" value="BRANCHED-CHAIN-AMINO-ACID AMINOTRANSFERASE"/>
    <property type="match status" value="1"/>
</dbReference>
<dbReference type="InterPro" id="IPR005786">
    <property type="entry name" value="B_amino_transII"/>
</dbReference>
<dbReference type="PIRSF" id="PIRSF006468">
    <property type="entry name" value="BCAT1"/>
    <property type="match status" value="1"/>
</dbReference>
<evidence type="ECO:0000256" key="5">
    <source>
        <dbReference type="ARBA" id="ARBA00005072"/>
    </source>
</evidence>
<evidence type="ECO:0000256" key="13">
    <source>
        <dbReference type="ARBA" id="ARBA00023304"/>
    </source>
</evidence>
<evidence type="ECO:0000256" key="17">
    <source>
        <dbReference type="PIRSR" id="PIRSR006468-1"/>
    </source>
</evidence>
<accession>A0A939HPA3</accession>
<dbReference type="NCBIfam" id="TIGR01123">
    <property type="entry name" value="ilvE_II"/>
    <property type="match status" value="1"/>
</dbReference>
<comment type="function">
    <text evidence="2">Acts on leucine, isoleucine and valine.</text>
</comment>
<keyword evidence="12" id="KW-0663">Pyridoxal phosphate</keyword>
<evidence type="ECO:0000256" key="10">
    <source>
        <dbReference type="ARBA" id="ARBA00022605"/>
    </source>
</evidence>
<comment type="cofactor">
    <cofactor evidence="1">
        <name>pyridoxal 5'-phosphate</name>
        <dbReference type="ChEBI" id="CHEBI:597326"/>
    </cofactor>
</comment>
<evidence type="ECO:0000313" key="18">
    <source>
        <dbReference type="EMBL" id="MBO1325443.1"/>
    </source>
</evidence>
<evidence type="ECO:0000256" key="12">
    <source>
        <dbReference type="ARBA" id="ARBA00022898"/>
    </source>
</evidence>
<evidence type="ECO:0000313" key="19">
    <source>
        <dbReference type="Proteomes" id="UP000664073"/>
    </source>
</evidence>
<keyword evidence="11 18" id="KW-0808">Transferase</keyword>
<comment type="catalytic activity">
    <reaction evidence="14">
        <text>L-valine + 2-oxoglutarate = 3-methyl-2-oxobutanoate + L-glutamate</text>
        <dbReference type="Rhea" id="RHEA:24813"/>
        <dbReference type="ChEBI" id="CHEBI:11851"/>
        <dbReference type="ChEBI" id="CHEBI:16810"/>
        <dbReference type="ChEBI" id="CHEBI:29985"/>
        <dbReference type="ChEBI" id="CHEBI:57762"/>
        <dbReference type="EC" id="2.6.1.42"/>
    </reaction>
</comment>
<protein>
    <recommendedName>
        <fullName evidence="8">Probable branched-chain-amino-acid aminotransferase</fullName>
        <ecNumber evidence="7">2.6.1.42</ecNumber>
    </recommendedName>
</protein>
<keyword evidence="13" id="KW-0100">Branched-chain amino acid biosynthesis</keyword>
<evidence type="ECO:0000256" key="7">
    <source>
        <dbReference type="ARBA" id="ARBA00013053"/>
    </source>
</evidence>
<evidence type="ECO:0000256" key="3">
    <source>
        <dbReference type="ARBA" id="ARBA00004824"/>
    </source>
</evidence>
<dbReference type="Gene3D" id="3.20.10.10">
    <property type="entry name" value="D-amino Acid Aminotransferase, subunit A, domain 2"/>
    <property type="match status" value="1"/>
</dbReference>
<feature type="modified residue" description="N6-(pyridoxal phosphate)lysine" evidence="17">
    <location>
        <position position="208"/>
    </location>
</feature>
<dbReference type="Gene3D" id="3.30.470.10">
    <property type="match status" value="1"/>
</dbReference>
<dbReference type="NCBIfam" id="NF009897">
    <property type="entry name" value="PRK13357.1"/>
    <property type="match status" value="1"/>
</dbReference>
<comment type="similarity">
    <text evidence="6">Belongs to the class-IV pyridoxal-phosphate-dependent aminotransferase family.</text>
</comment>
<name>A0A939HPA3_9PROT</name>
<evidence type="ECO:0000256" key="2">
    <source>
        <dbReference type="ARBA" id="ARBA00003109"/>
    </source>
</evidence>
<evidence type="ECO:0000256" key="6">
    <source>
        <dbReference type="ARBA" id="ARBA00009320"/>
    </source>
</evidence>
<dbReference type="RefSeq" id="WP_207846250.1">
    <property type="nucleotide sequence ID" value="NZ_JAFVMH010000004.1"/>
</dbReference>
<dbReference type="InterPro" id="IPR001544">
    <property type="entry name" value="Aminotrans_IV"/>
</dbReference>
<dbReference type="GO" id="GO:0009082">
    <property type="term" value="P:branched-chain amino acid biosynthetic process"/>
    <property type="evidence" value="ECO:0007669"/>
    <property type="project" value="UniProtKB-KW"/>
</dbReference>
<proteinExistence type="inferred from homology"/>
<evidence type="ECO:0000256" key="4">
    <source>
        <dbReference type="ARBA" id="ARBA00004931"/>
    </source>
</evidence>
<comment type="catalytic activity">
    <reaction evidence="16">
        <text>L-leucine + 2-oxoglutarate = 4-methyl-2-oxopentanoate + L-glutamate</text>
        <dbReference type="Rhea" id="RHEA:18321"/>
        <dbReference type="ChEBI" id="CHEBI:16810"/>
        <dbReference type="ChEBI" id="CHEBI:17865"/>
        <dbReference type="ChEBI" id="CHEBI:29985"/>
        <dbReference type="ChEBI" id="CHEBI:57427"/>
        <dbReference type="EC" id="2.6.1.42"/>
    </reaction>
</comment>
<dbReference type="GO" id="GO:0004084">
    <property type="term" value="F:branched-chain-amino-acid transaminase activity"/>
    <property type="evidence" value="ECO:0007669"/>
    <property type="project" value="UniProtKB-EC"/>
</dbReference>
<comment type="pathway">
    <text evidence="4">Amino-acid biosynthesis; L-valine biosynthesis; L-valine from pyruvate: step 4/4.</text>
</comment>
<comment type="catalytic activity">
    <reaction evidence="15">
        <text>L-isoleucine + 2-oxoglutarate = (S)-3-methyl-2-oxopentanoate + L-glutamate</text>
        <dbReference type="Rhea" id="RHEA:24801"/>
        <dbReference type="ChEBI" id="CHEBI:16810"/>
        <dbReference type="ChEBI" id="CHEBI:29985"/>
        <dbReference type="ChEBI" id="CHEBI:35146"/>
        <dbReference type="ChEBI" id="CHEBI:58045"/>
        <dbReference type="EC" id="2.6.1.42"/>
    </reaction>
</comment>
<keyword evidence="10" id="KW-0028">Amino-acid biosynthesis</keyword>
<reference evidence="18" key="1">
    <citation type="submission" date="2021-03" db="EMBL/GenBank/DDBJ databases">
        <title>The complete genome sequence of Acetobacter sp. TBRC 12339.</title>
        <authorList>
            <person name="Charoenyingcharoen P."/>
            <person name="Yukphan P."/>
        </authorList>
    </citation>
    <scope>NUCLEOTIDE SEQUENCE</scope>
    <source>
        <strain evidence="18">TBRC 12339</strain>
    </source>
</reference>
<comment type="caution">
    <text evidence="18">The sequence shown here is derived from an EMBL/GenBank/DDBJ whole genome shotgun (WGS) entry which is preliminary data.</text>
</comment>
<keyword evidence="9 18" id="KW-0032">Aminotransferase</keyword>
<organism evidence="18 19">
    <name type="scientific">Acetobacter garciniae</name>
    <dbReference type="NCBI Taxonomy" id="2817435"/>
    <lineage>
        <taxon>Bacteria</taxon>
        <taxon>Pseudomonadati</taxon>
        <taxon>Pseudomonadota</taxon>
        <taxon>Alphaproteobacteria</taxon>
        <taxon>Acetobacterales</taxon>
        <taxon>Acetobacteraceae</taxon>
        <taxon>Acetobacter</taxon>
    </lineage>
</organism>